<reference evidence="1 2" key="1">
    <citation type="submission" date="2016-10" db="EMBL/GenBank/DDBJ databases">
        <authorList>
            <person name="Zou G."/>
            <person name="Zhou R."/>
        </authorList>
    </citation>
    <scope>NUCLEOTIDE SEQUENCE [LARGE SCALE GENOMIC DNA]</scope>
    <source>
        <strain evidence="1 2">0061</strain>
    </source>
</reference>
<organism evidence="1 2">
    <name type="scientific">Streptococcus suis</name>
    <dbReference type="NCBI Taxonomy" id="1307"/>
    <lineage>
        <taxon>Bacteria</taxon>
        <taxon>Bacillati</taxon>
        <taxon>Bacillota</taxon>
        <taxon>Bacilli</taxon>
        <taxon>Lactobacillales</taxon>
        <taxon>Streptococcaceae</taxon>
        <taxon>Streptococcus</taxon>
    </lineage>
</organism>
<sequence length="108" mass="12836">MMSKTVTQTQRFLTLPIEAQALYFHMLQNTDDDGVCEAYMLLKLTGLKEDTLNDLINANLVTELNDELVYHVTDFHEQNYIDKRRYNRSVYFDLLDEMDILPFEEYDD</sequence>
<proteinExistence type="predicted"/>
<gene>
    <name evidence="1" type="ORF">BKM66_09805</name>
</gene>
<evidence type="ECO:0000313" key="2">
    <source>
        <dbReference type="Proteomes" id="UP000250181"/>
    </source>
</evidence>
<name>A0AAD0KY36_STRSU</name>
<dbReference type="EMBL" id="CP017666">
    <property type="protein sequence ID" value="AWX96422.1"/>
    <property type="molecule type" value="Genomic_DNA"/>
</dbReference>
<dbReference type="Proteomes" id="UP000250181">
    <property type="component" value="Chromosome"/>
</dbReference>
<evidence type="ECO:0000313" key="1">
    <source>
        <dbReference type="EMBL" id="AWX96422.1"/>
    </source>
</evidence>
<dbReference type="AlphaFoldDB" id="A0AAD0KY36"/>
<accession>A0AAD0KY36</accession>
<protein>
    <submittedName>
        <fullName evidence="1">Uncharacterized protein</fullName>
    </submittedName>
</protein>